<comment type="caution">
    <text evidence="1">The sequence shown here is derived from an EMBL/GenBank/DDBJ whole genome shotgun (WGS) entry which is preliminary data.</text>
</comment>
<organism evidence="1">
    <name type="scientific">marine sediment metagenome</name>
    <dbReference type="NCBI Taxonomy" id="412755"/>
    <lineage>
        <taxon>unclassified sequences</taxon>
        <taxon>metagenomes</taxon>
        <taxon>ecological metagenomes</taxon>
    </lineage>
</organism>
<gene>
    <name evidence="1" type="ORF">LCGC14_2714600</name>
</gene>
<protein>
    <submittedName>
        <fullName evidence="1">Uncharacterized protein</fullName>
    </submittedName>
</protein>
<dbReference type="EMBL" id="LAZR01048729">
    <property type="protein sequence ID" value="KKK91274.1"/>
    <property type="molecule type" value="Genomic_DNA"/>
</dbReference>
<evidence type="ECO:0000313" key="1">
    <source>
        <dbReference type="EMBL" id="KKK91274.1"/>
    </source>
</evidence>
<reference evidence="1" key="1">
    <citation type="journal article" date="2015" name="Nature">
        <title>Complex archaea that bridge the gap between prokaryotes and eukaryotes.</title>
        <authorList>
            <person name="Spang A."/>
            <person name="Saw J.H."/>
            <person name="Jorgensen S.L."/>
            <person name="Zaremba-Niedzwiedzka K."/>
            <person name="Martijn J."/>
            <person name="Lind A.E."/>
            <person name="van Eijk R."/>
            <person name="Schleper C."/>
            <person name="Guy L."/>
            <person name="Ettema T.J."/>
        </authorList>
    </citation>
    <scope>NUCLEOTIDE SEQUENCE</scope>
</reference>
<sequence length="60" mass="6328">MPDGTTTVIPDGYADKLAICVPDHLKTAPLIRKVMWAIDTAADAVGNRELAKPSPAENPA</sequence>
<proteinExistence type="predicted"/>
<accession>A0A0F9BKZ4</accession>
<dbReference type="AlphaFoldDB" id="A0A0F9BKZ4"/>
<name>A0A0F9BKZ4_9ZZZZ</name>